<comment type="caution">
    <text evidence="2">The sequence shown here is derived from an EMBL/GenBank/DDBJ whole genome shotgun (WGS) entry which is preliminary data.</text>
</comment>
<dbReference type="PIRSF" id="PIRSF012509">
    <property type="entry name" value="CamS"/>
    <property type="match status" value="1"/>
</dbReference>
<protein>
    <recommendedName>
        <fullName evidence="4">Calcium ABC transporter ATPase</fullName>
    </recommendedName>
</protein>
<dbReference type="CDD" id="cd13441">
    <property type="entry name" value="CamS_repeat_1"/>
    <property type="match status" value="1"/>
</dbReference>
<proteinExistence type="predicted"/>
<evidence type="ECO:0008006" key="4">
    <source>
        <dbReference type="Google" id="ProtNLM"/>
    </source>
</evidence>
<gene>
    <name evidence="2" type="ORF">QI30_01275</name>
</gene>
<evidence type="ECO:0000313" key="3">
    <source>
        <dbReference type="Proteomes" id="UP000288623"/>
    </source>
</evidence>
<dbReference type="InterPro" id="IPR011426">
    <property type="entry name" value="CamS"/>
</dbReference>
<dbReference type="Pfam" id="PF07537">
    <property type="entry name" value="CamS"/>
    <property type="match status" value="1"/>
</dbReference>
<sequence length="382" mass="42838">MKRHLRWIPAMVATALLAGCSLPSFNKNSEVTTTETTSKSSESTIIPSMQIDDQYYRTLLPYKESASRGLIVSNIYSRYDIQEAETGLMRLSLNQFPTDKYYFQEGQYLDAKTMKSWLSRSNVDKLGLNPSNKGMNPEESATKAPIYVAHVIEQNYLTKTGDKKVKLGGISIGLAMNSVYYYQKEAYGATYEEAIPQAQLLENGKKIAQKMVKRLRSMDGLGNVPITVGLYKQLSHKDIVPGTYFATATAGEGSSSLQKWETVDEEYVRFPTDSTDDKYSETNDNFNTFKDDIDTYFTNNTNVIGRGFFKDGKIQRLSIEIPVKFNGTGEMIGFVQYVSSAVSSQFKKDLQVEISITSSNKPEALVVKDSGEAEPYVHIYND</sequence>
<dbReference type="Proteomes" id="UP000288623">
    <property type="component" value="Unassembled WGS sequence"/>
</dbReference>
<dbReference type="OrthoDB" id="9795361at2"/>
<keyword evidence="3" id="KW-1185">Reference proteome</keyword>
<accession>A0A433RY85</accession>
<feature type="chain" id="PRO_5039626693" description="Calcium ABC transporter ATPase" evidence="1">
    <location>
        <begin position="27"/>
        <end position="382"/>
    </location>
</feature>
<keyword evidence="1" id="KW-0732">Signal</keyword>
<dbReference type="EMBL" id="JTFC01000006">
    <property type="protein sequence ID" value="RUS58241.1"/>
    <property type="molecule type" value="Genomic_DNA"/>
</dbReference>
<feature type="signal peptide" evidence="1">
    <location>
        <begin position="1"/>
        <end position="26"/>
    </location>
</feature>
<dbReference type="CDD" id="cd13440">
    <property type="entry name" value="CamS_repeat_2"/>
    <property type="match status" value="1"/>
</dbReference>
<reference evidence="2 3" key="1">
    <citation type="submission" date="2014-11" db="EMBL/GenBank/DDBJ databases">
        <title>Genome sequence and analysis of novel Kurthia sp.</title>
        <authorList>
            <person name="Lawson J.N."/>
            <person name="Gonzalez J.E."/>
            <person name="Rinauldi L."/>
            <person name="Xuan Z."/>
            <person name="Firman A."/>
            <person name="Shaddox L."/>
            <person name="Trudeau A."/>
            <person name="Shah S."/>
            <person name="Reiman D."/>
        </authorList>
    </citation>
    <scope>NUCLEOTIDE SEQUENCE [LARGE SCALE GENOMIC DNA]</scope>
    <source>
        <strain evidence="2 3">3B1D</strain>
    </source>
</reference>
<evidence type="ECO:0000256" key="1">
    <source>
        <dbReference type="SAM" id="SignalP"/>
    </source>
</evidence>
<dbReference type="RefSeq" id="WP_126989143.1">
    <property type="nucleotide sequence ID" value="NZ_JTFC01000006.1"/>
</dbReference>
<dbReference type="Gene3D" id="3.10.570.10">
    <property type="entry name" value="sex pheromone staph- cam373 precursor domain"/>
    <property type="match status" value="1"/>
</dbReference>
<dbReference type="AlphaFoldDB" id="A0A433RY85"/>
<organism evidence="2 3">
    <name type="scientific">Candidatus Kurthia intestinigallinarum</name>
    <dbReference type="NCBI Taxonomy" id="1562256"/>
    <lineage>
        <taxon>Bacteria</taxon>
        <taxon>Bacillati</taxon>
        <taxon>Bacillota</taxon>
        <taxon>Bacilli</taxon>
        <taxon>Bacillales</taxon>
        <taxon>Caryophanaceae</taxon>
        <taxon>Kurthia</taxon>
    </lineage>
</organism>
<name>A0A433RY85_9BACL</name>
<evidence type="ECO:0000313" key="2">
    <source>
        <dbReference type="EMBL" id="RUS58241.1"/>
    </source>
</evidence>
<dbReference type="PROSITE" id="PS51257">
    <property type="entry name" value="PROKAR_LIPOPROTEIN"/>
    <property type="match status" value="1"/>
</dbReference>